<dbReference type="GO" id="GO:0046983">
    <property type="term" value="F:protein dimerization activity"/>
    <property type="evidence" value="ECO:0007669"/>
    <property type="project" value="InterPro"/>
</dbReference>
<evidence type="ECO:0000256" key="4">
    <source>
        <dbReference type="ARBA" id="ARBA00023242"/>
    </source>
</evidence>
<evidence type="ECO:0000256" key="2">
    <source>
        <dbReference type="ARBA" id="ARBA00023015"/>
    </source>
</evidence>
<gene>
    <name evidence="6" type="ORF">L1049_023144</name>
</gene>
<evidence type="ECO:0000256" key="3">
    <source>
        <dbReference type="ARBA" id="ARBA00023163"/>
    </source>
</evidence>
<dbReference type="EMBL" id="JBBPBK010000011">
    <property type="protein sequence ID" value="KAK9275871.1"/>
    <property type="molecule type" value="Genomic_DNA"/>
</dbReference>
<accession>A0AAP0RDN5</accession>
<dbReference type="InterPro" id="IPR036638">
    <property type="entry name" value="HLH_DNA-bd_sf"/>
</dbReference>
<comment type="caution">
    <text evidence="6">The sequence shown here is derived from an EMBL/GenBank/DDBJ whole genome shotgun (WGS) entry which is preliminary data.</text>
</comment>
<dbReference type="Pfam" id="PF26576">
    <property type="entry name" value="IBH1_N"/>
    <property type="match status" value="1"/>
</dbReference>
<dbReference type="InterPro" id="IPR059002">
    <property type="entry name" value="IBH1_N"/>
</dbReference>
<evidence type="ECO:0000313" key="6">
    <source>
        <dbReference type="EMBL" id="KAK9275871.1"/>
    </source>
</evidence>
<dbReference type="AlphaFoldDB" id="A0AAP0RDN5"/>
<organism evidence="6 7">
    <name type="scientific">Liquidambar formosana</name>
    <name type="common">Formosan gum</name>
    <dbReference type="NCBI Taxonomy" id="63359"/>
    <lineage>
        <taxon>Eukaryota</taxon>
        <taxon>Viridiplantae</taxon>
        <taxon>Streptophyta</taxon>
        <taxon>Embryophyta</taxon>
        <taxon>Tracheophyta</taxon>
        <taxon>Spermatophyta</taxon>
        <taxon>Magnoliopsida</taxon>
        <taxon>eudicotyledons</taxon>
        <taxon>Gunneridae</taxon>
        <taxon>Pentapetalae</taxon>
        <taxon>Saxifragales</taxon>
        <taxon>Altingiaceae</taxon>
        <taxon>Liquidambar</taxon>
    </lineage>
</organism>
<keyword evidence="3" id="KW-0804">Transcription</keyword>
<dbReference type="GO" id="GO:0005634">
    <property type="term" value="C:nucleus"/>
    <property type="evidence" value="ECO:0007669"/>
    <property type="project" value="UniProtKB-SubCell"/>
</dbReference>
<keyword evidence="2" id="KW-0805">Transcription regulation</keyword>
<evidence type="ECO:0000313" key="7">
    <source>
        <dbReference type="Proteomes" id="UP001415857"/>
    </source>
</evidence>
<feature type="domain" description="IBH1-like N-terminal" evidence="5">
    <location>
        <begin position="5"/>
        <end position="66"/>
    </location>
</feature>
<dbReference type="InterPro" id="IPR044660">
    <property type="entry name" value="IBH1-like"/>
</dbReference>
<evidence type="ECO:0000259" key="5">
    <source>
        <dbReference type="Pfam" id="PF26576"/>
    </source>
</evidence>
<dbReference type="GO" id="GO:0006355">
    <property type="term" value="P:regulation of DNA-templated transcription"/>
    <property type="evidence" value="ECO:0007669"/>
    <property type="project" value="InterPro"/>
</dbReference>
<keyword evidence="7" id="KW-1185">Reference proteome</keyword>
<dbReference type="SUPFAM" id="SSF47459">
    <property type="entry name" value="HLH, helix-loop-helix DNA-binding domain"/>
    <property type="match status" value="1"/>
</dbReference>
<sequence>MGAPTSLKQKFLKKWIMGLQICGSSKKEMGILERKKAIKLAADVAMASTRTATTCWSRALIANASKCDENKMLVEHIMGSSQSERLSVKSACMGCNKRIRSKKILGRSKSISRVKKIAPQKILANSIAKRLVKKRTQVLKSLVPGGESMDEFSLIEETLDYILSLRTQVSVMRRLANATEHSNRK</sequence>
<keyword evidence="4" id="KW-0539">Nucleus</keyword>
<comment type="subcellular location">
    <subcellularLocation>
        <location evidence="1">Nucleus</location>
    </subcellularLocation>
</comment>
<dbReference type="Proteomes" id="UP001415857">
    <property type="component" value="Unassembled WGS sequence"/>
</dbReference>
<proteinExistence type="predicted"/>
<dbReference type="PANTHER" id="PTHR33124:SF5">
    <property type="entry name" value="TRANSCRIPTION FACTOR IBH1-LIKE 1"/>
    <property type="match status" value="1"/>
</dbReference>
<name>A0AAP0RDN5_LIQFO</name>
<evidence type="ECO:0000256" key="1">
    <source>
        <dbReference type="ARBA" id="ARBA00004123"/>
    </source>
</evidence>
<protein>
    <recommendedName>
        <fullName evidence="5">IBH1-like N-terminal domain-containing protein</fullName>
    </recommendedName>
</protein>
<dbReference type="PANTHER" id="PTHR33124">
    <property type="entry name" value="TRANSCRIPTION FACTOR IBH1-LIKE 1"/>
    <property type="match status" value="1"/>
</dbReference>
<reference evidence="6 7" key="1">
    <citation type="journal article" date="2024" name="Plant J.">
        <title>Genome sequences and population genomics reveal climatic adaptation and genomic divergence between two closely related sweetgum species.</title>
        <authorList>
            <person name="Xu W.Q."/>
            <person name="Ren C.Q."/>
            <person name="Zhang X.Y."/>
            <person name="Comes H.P."/>
            <person name="Liu X.H."/>
            <person name="Li Y.G."/>
            <person name="Kettle C.J."/>
            <person name="Jalonen R."/>
            <person name="Gaisberger H."/>
            <person name="Ma Y.Z."/>
            <person name="Qiu Y.X."/>
        </authorList>
    </citation>
    <scope>NUCLEOTIDE SEQUENCE [LARGE SCALE GENOMIC DNA]</scope>
    <source>
        <strain evidence="6">Hangzhou</strain>
    </source>
</reference>